<proteinExistence type="predicted"/>
<reference evidence="1" key="1">
    <citation type="submission" date="2023-03" db="EMBL/GenBank/DDBJ databases">
        <title>Lomoglobus Profundus gen. nov., sp. nov., a novel member of the phylum Verrucomicrobia, isolated from deep-marine sediment of South China Sea.</title>
        <authorList>
            <person name="Ahmad T."/>
            <person name="Ishaq S.E."/>
            <person name="Wang F."/>
        </authorList>
    </citation>
    <scope>NUCLEOTIDE SEQUENCE</scope>
    <source>
        <strain evidence="1">LMO-M01</strain>
    </source>
</reference>
<dbReference type="KEGG" id="slom:PXH66_05690"/>
<dbReference type="Pfam" id="PF13366">
    <property type="entry name" value="PDDEXK_3"/>
    <property type="match status" value="1"/>
</dbReference>
<sequence length="143" mass="16113">MKKAPGKSVTKGVMTPSKDPVFLLCDQIRETAFALQRHLRHGHLEKIYENGMLHRLSKQGVSVKQQHPVPVYDEDGTLLGDLFADLFVADQIIVELKAVRQLSDDHVSQILGYLRSSQIEHGLLINFGSPRLEVRKFALSQIN</sequence>
<dbReference type="InterPro" id="IPR026350">
    <property type="entry name" value="GxxExxY"/>
</dbReference>
<dbReference type="AlphaFoldDB" id="A0AAF0CQS6"/>
<organism evidence="1 2">
    <name type="scientific">Synoicihabitans lomoniglobus</name>
    <dbReference type="NCBI Taxonomy" id="2909285"/>
    <lineage>
        <taxon>Bacteria</taxon>
        <taxon>Pseudomonadati</taxon>
        <taxon>Verrucomicrobiota</taxon>
        <taxon>Opitutia</taxon>
        <taxon>Opitutales</taxon>
        <taxon>Opitutaceae</taxon>
        <taxon>Synoicihabitans</taxon>
    </lineage>
</organism>
<evidence type="ECO:0000313" key="2">
    <source>
        <dbReference type="Proteomes" id="UP001218638"/>
    </source>
</evidence>
<accession>A0AAF0CQS6</accession>
<name>A0AAF0CQS6_9BACT</name>
<dbReference type="EMBL" id="CP119075">
    <property type="protein sequence ID" value="WED66337.1"/>
    <property type="molecule type" value="Genomic_DNA"/>
</dbReference>
<protein>
    <submittedName>
        <fullName evidence="1">GxxExxY protein</fullName>
    </submittedName>
</protein>
<dbReference type="NCBIfam" id="TIGR04256">
    <property type="entry name" value="GxxExxY"/>
    <property type="match status" value="1"/>
</dbReference>
<evidence type="ECO:0000313" key="1">
    <source>
        <dbReference type="EMBL" id="WED66337.1"/>
    </source>
</evidence>
<dbReference type="Proteomes" id="UP001218638">
    <property type="component" value="Chromosome"/>
</dbReference>
<gene>
    <name evidence="1" type="ORF">PXH66_05690</name>
</gene>
<keyword evidence="2" id="KW-1185">Reference proteome</keyword>
<dbReference type="RefSeq" id="WP_330932263.1">
    <property type="nucleotide sequence ID" value="NZ_CP119075.1"/>
</dbReference>